<dbReference type="InterPro" id="IPR050595">
    <property type="entry name" value="Bact_response_regulator"/>
</dbReference>
<dbReference type="InterPro" id="IPR011006">
    <property type="entry name" value="CheY-like_superfamily"/>
</dbReference>
<dbReference type="SMART" id="SM00448">
    <property type="entry name" value="REC"/>
    <property type="match status" value="1"/>
</dbReference>
<evidence type="ECO:0000313" key="4">
    <source>
        <dbReference type="EMBL" id="SEM55176.1"/>
    </source>
</evidence>
<organism evidence="4 5">
    <name type="scientific">Chitinophaga rupis</name>
    <dbReference type="NCBI Taxonomy" id="573321"/>
    <lineage>
        <taxon>Bacteria</taxon>
        <taxon>Pseudomonadati</taxon>
        <taxon>Bacteroidota</taxon>
        <taxon>Chitinophagia</taxon>
        <taxon>Chitinophagales</taxon>
        <taxon>Chitinophagaceae</taxon>
        <taxon>Chitinophaga</taxon>
    </lineage>
</organism>
<dbReference type="InterPro" id="IPR001789">
    <property type="entry name" value="Sig_transdc_resp-reg_receiver"/>
</dbReference>
<dbReference type="PANTHER" id="PTHR44591">
    <property type="entry name" value="STRESS RESPONSE REGULATOR PROTEIN 1"/>
    <property type="match status" value="1"/>
</dbReference>
<dbReference type="STRING" id="573321.SAMN04488505_10516"/>
<dbReference type="SUPFAM" id="SSF52172">
    <property type="entry name" value="CheY-like"/>
    <property type="match status" value="1"/>
</dbReference>
<keyword evidence="5" id="KW-1185">Reference proteome</keyword>
<evidence type="ECO:0000256" key="1">
    <source>
        <dbReference type="ARBA" id="ARBA00022553"/>
    </source>
</evidence>
<gene>
    <name evidence="4" type="ORF">SAMN04488505_10516</name>
</gene>
<dbReference type="Proteomes" id="UP000198984">
    <property type="component" value="Unassembled WGS sequence"/>
</dbReference>
<name>A0A1H7ZA26_9BACT</name>
<proteinExistence type="predicted"/>
<reference evidence="4 5" key="1">
    <citation type="submission" date="2016-10" db="EMBL/GenBank/DDBJ databases">
        <authorList>
            <person name="de Groot N.N."/>
        </authorList>
    </citation>
    <scope>NUCLEOTIDE SEQUENCE [LARGE SCALE GENOMIC DNA]</scope>
    <source>
        <strain evidence="4 5">DSM 21039</strain>
    </source>
</reference>
<dbReference type="PROSITE" id="PS50110">
    <property type="entry name" value="RESPONSE_REGULATORY"/>
    <property type="match status" value="1"/>
</dbReference>
<dbReference type="Pfam" id="PF00072">
    <property type="entry name" value="Response_reg"/>
    <property type="match status" value="1"/>
</dbReference>
<evidence type="ECO:0000313" key="5">
    <source>
        <dbReference type="Proteomes" id="UP000198984"/>
    </source>
</evidence>
<evidence type="ECO:0000259" key="3">
    <source>
        <dbReference type="PROSITE" id="PS50110"/>
    </source>
</evidence>
<dbReference type="PANTHER" id="PTHR44591:SF3">
    <property type="entry name" value="RESPONSE REGULATORY DOMAIN-CONTAINING PROTEIN"/>
    <property type="match status" value="1"/>
</dbReference>
<feature type="domain" description="Response regulatory" evidence="3">
    <location>
        <begin position="1"/>
        <end position="112"/>
    </location>
</feature>
<dbReference type="EMBL" id="FOBB01000005">
    <property type="protein sequence ID" value="SEM55176.1"/>
    <property type="molecule type" value="Genomic_DNA"/>
</dbReference>
<feature type="modified residue" description="4-aspartylphosphate" evidence="2">
    <location>
        <position position="47"/>
    </location>
</feature>
<evidence type="ECO:0000256" key="2">
    <source>
        <dbReference type="PROSITE-ProRule" id="PRU00169"/>
    </source>
</evidence>
<accession>A0A1H7ZA26</accession>
<sequence>MITDDDPGIQDIYKLILEKAGYATELVPDGERIMKNRFKCPVIFLLDKQLVGFDGLDLCRHLKSQESTRHIPVIMISATPGLSRAARQAGADAFMEKPFQRDELLAIVEKYAGAPV</sequence>
<dbReference type="Gene3D" id="3.40.50.2300">
    <property type="match status" value="1"/>
</dbReference>
<keyword evidence="1 2" id="KW-0597">Phosphoprotein</keyword>
<dbReference type="AlphaFoldDB" id="A0A1H7ZA26"/>
<dbReference type="GO" id="GO:0000160">
    <property type="term" value="P:phosphorelay signal transduction system"/>
    <property type="evidence" value="ECO:0007669"/>
    <property type="project" value="InterPro"/>
</dbReference>
<protein>
    <submittedName>
        <fullName evidence="4">Response regulator receiver domain-containing protein</fullName>
    </submittedName>
</protein>